<dbReference type="SUPFAM" id="SSF53474">
    <property type="entry name" value="alpha/beta-Hydrolases"/>
    <property type="match status" value="1"/>
</dbReference>
<dbReference type="Gene3D" id="2.120.10.30">
    <property type="entry name" value="TolB, C-terminal domain"/>
    <property type="match status" value="1"/>
</dbReference>
<evidence type="ECO:0000313" key="3">
    <source>
        <dbReference type="EMBL" id="GAK47984.1"/>
    </source>
</evidence>
<reference evidence="3" key="1">
    <citation type="journal article" date="2014" name="Genome Announc.">
        <title>Draft Genome Sequence of Lactobacillus oryzae Strain SG293T.</title>
        <authorList>
            <person name="Tanizawa Y."/>
            <person name="Fujisawa T."/>
            <person name="Mochizuki T."/>
            <person name="Kaminuma E."/>
            <person name="Nakamura Y."/>
            <person name="Tohno M."/>
        </authorList>
    </citation>
    <scope>NUCLEOTIDE SEQUENCE [LARGE SCALE GENOMIC DNA]</scope>
    <source>
        <strain evidence="3">SG293</strain>
    </source>
</reference>
<dbReference type="InterPro" id="IPR029058">
    <property type="entry name" value="AB_hydrolase_fold"/>
</dbReference>
<evidence type="ECO:0000313" key="4">
    <source>
        <dbReference type="Proteomes" id="UP000028700"/>
    </source>
</evidence>
<dbReference type="STRING" id="1291743.LOSG293_160270"/>
<keyword evidence="1" id="KW-0378">Hydrolase</keyword>
<feature type="domain" description="Peptidase S9 prolyl oligopeptidase catalytic" evidence="2">
    <location>
        <begin position="450"/>
        <end position="660"/>
    </location>
</feature>
<dbReference type="OrthoDB" id="108903at2"/>
<dbReference type="AlphaFoldDB" id="A0A081BIW6"/>
<keyword evidence="4" id="KW-1185">Reference proteome</keyword>
<dbReference type="Proteomes" id="UP000028700">
    <property type="component" value="Unassembled WGS sequence"/>
</dbReference>
<dbReference type="GO" id="GO:0004177">
    <property type="term" value="F:aminopeptidase activity"/>
    <property type="evidence" value="ECO:0007669"/>
    <property type="project" value="UniProtKB-KW"/>
</dbReference>
<dbReference type="eggNOG" id="COG1506">
    <property type="taxonomic scope" value="Bacteria"/>
</dbReference>
<organism evidence="3 4">
    <name type="scientific">Secundilactobacillus oryzae JCM 18671</name>
    <dbReference type="NCBI Taxonomy" id="1291743"/>
    <lineage>
        <taxon>Bacteria</taxon>
        <taxon>Bacillati</taxon>
        <taxon>Bacillota</taxon>
        <taxon>Bacilli</taxon>
        <taxon>Lactobacillales</taxon>
        <taxon>Lactobacillaceae</taxon>
        <taxon>Secundilactobacillus</taxon>
    </lineage>
</organism>
<dbReference type="GO" id="GO:0004252">
    <property type="term" value="F:serine-type endopeptidase activity"/>
    <property type="evidence" value="ECO:0007669"/>
    <property type="project" value="TreeGrafter"/>
</dbReference>
<gene>
    <name evidence="3" type="ORF">LOSG293_160270</name>
</gene>
<accession>A0A081BIW6</accession>
<dbReference type="InterPro" id="IPR011042">
    <property type="entry name" value="6-blade_b-propeller_TolB-like"/>
</dbReference>
<sequence length="661" mass="74118">MANQVKKAEQGVVVEDLFKLMSLTQVTHGNELTFFVENQADEAKNGYTAKISSVSDKGEYRAWATNGVNLQPTLTPNALFYIGQTSDEKKTPQLFRMPLDGGTAVQVTSGKAKVQQVLASGDGSTVFFTTLSTDEEPKFKTVDKPQTRHVTKLFSHMDGYGWFPNDAKYALNSLDVASGKVTLVFTGEHPVALTDVDLGGDFVLYTRPTQPDLDTDHDMTNGVYAYDVTQASEKWVTESVAGGCFYDASFSPDGQKLALIGNDLKVGSHTVDNLWVYEFASDKLTNLTHAEDTVHVGYVGELATDFAQNRKEKGVYWLDNNRYVFTALHHGRSQMYTGDESGVKLVDDQPREVYDFAVAGPNKVVLSVSKQDQPNELVELDLTTGAETSLFNPNADYERQHTYSSPKHFDYRASDGQALEGWYLPPHNPKAKNPVLLYVHGGPHAAYGESFFYEFQVYTTLGYGVVFVNPRGSTTYGQDFVDDVTGHYGERDFSDVMSGLDYALEHFPELDADHQYIAGGSYGGFMTTWTVGHTDRFNAAVAQRSVTNWISMYGYSDIGFYFNRQELRADLFEEGGVEKYWKMSPLAYAHNVKTPLRLLHGEWDMRCPIGQSEEFYTAVKQTGTDVDFIRYPQAFHGVSRDGFPNLRLQRIKDMDEWFSRY</sequence>
<dbReference type="Pfam" id="PF00326">
    <property type="entry name" value="Peptidase_S9"/>
    <property type="match status" value="1"/>
</dbReference>
<evidence type="ECO:0000256" key="1">
    <source>
        <dbReference type="ARBA" id="ARBA00022801"/>
    </source>
</evidence>
<dbReference type="GO" id="GO:0006508">
    <property type="term" value="P:proteolysis"/>
    <property type="evidence" value="ECO:0007669"/>
    <property type="project" value="InterPro"/>
</dbReference>
<protein>
    <submittedName>
        <fullName evidence="3">Dipeptidyl aminopeptidase/acylaminoacyl-peptidase</fullName>
    </submittedName>
</protein>
<keyword evidence="3" id="KW-0645">Protease</keyword>
<evidence type="ECO:0000259" key="2">
    <source>
        <dbReference type="Pfam" id="PF00326"/>
    </source>
</evidence>
<keyword evidence="3" id="KW-0031">Aminopeptidase</keyword>
<dbReference type="PANTHER" id="PTHR42776:SF27">
    <property type="entry name" value="DIPEPTIDYL PEPTIDASE FAMILY MEMBER 6"/>
    <property type="match status" value="1"/>
</dbReference>
<dbReference type="RefSeq" id="WP_034527942.1">
    <property type="nucleotide sequence ID" value="NZ_BBJM01000016.1"/>
</dbReference>
<dbReference type="Gene3D" id="3.40.50.1820">
    <property type="entry name" value="alpha/beta hydrolase"/>
    <property type="match status" value="1"/>
</dbReference>
<comment type="caution">
    <text evidence="3">The sequence shown here is derived from an EMBL/GenBank/DDBJ whole genome shotgun (WGS) entry which is preliminary data.</text>
</comment>
<proteinExistence type="predicted"/>
<dbReference type="EMBL" id="BBJM01000016">
    <property type="protein sequence ID" value="GAK47984.1"/>
    <property type="molecule type" value="Genomic_DNA"/>
</dbReference>
<dbReference type="InterPro" id="IPR001375">
    <property type="entry name" value="Peptidase_S9_cat"/>
</dbReference>
<dbReference type="SUPFAM" id="SSF82171">
    <property type="entry name" value="DPP6 N-terminal domain-like"/>
    <property type="match status" value="1"/>
</dbReference>
<dbReference type="PANTHER" id="PTHR42776">
    <property type="entry name" value="SERINE PEPTIDASE S9 FAMILY MEMBER"/>
    <property type="match status" value="1"/>
</dbReference>
<name>A0A081BIW6_9LACO</name>